<evidence type="ECO:0000256" key="1">
    <source>
        <dbReference type="SAM" id="SignalP"/>
    </source>
</evidence>
<comment type="caution">
    <text evidence="2">The sequence shown here is derived from an EMBL/GenBank/DDBJ whole genome shotgun (WGS) entry which is preliminary data.</text>
</comment>
<keyword evidence="3" id="KW-1185">Reference proteome</keyword>
<evidence type="ECO:0008006" key="4">
    <source>
        <dbReference type="Google" id="ProtNLM"/>
    </source>
</evidence>
<reference evidence="2 3" key="1">
    <citation type="journal article" date="2024" name="Chem. Sci.">
        <title>Discovery of megapolipeptins by genome mining of a Burkholderiales bacteria collection.</title>
        <authorList>
            <person name="Paulo B.S."/>
            <person name="Recchia M.J.J."/>
            <person name="Lee S."/>
            <person name="Fergusson C.H."/>
            <person name="Romanowski S.B."/>
            <person name="Hernandez A."/>
            <person name="Krull N."/>
            <person name="Liu D.Y."/>
            <person name="Cavanagh H."/>
            <person name="Bos A."/>
            <person name="Gray C.A."/>
            <person name="Murphy B.T."/>
            <person name="Linington R.G."/>
            <person name="Eustaquio A.S."/>
        </authorList>
    </citation>
    <scope>NUCLEOTIDE SEQUENCE [LARGE SCALE GENOMIC DNA]</scope>
    <source>
        <strain evidence="2 3">RL17-350-BIC-E</strain>
    </source>
</reference>
<dbReference type="Proteomes" id="UP001629392">
    <property type="component" value="Unassembled WGS sequence"/>
</dbReference>
<dbReference type="RefSeq" id="WP_408152959.1">
    <property type="nucleotide sequence ID" value="NZ_JAQQCL010000006.1"/>
</dbReference>
<proteinExistence type="predicted"/>
<feature type="chain" id="PRO_5046875039" description="Lysozyme inhibitor LprI N-terminal domain-containing protein" evidence="1">
    <location>
        <begin position="32"/>
        <end position="132"/>
    </location>
</feature>
<name>A0ABW9ECT5_9BURK</name>
<feature type="signal peptide" evidence="1">
    <location>
        <begin position="1"/>
        <end position="31"/>
    </location>
</feature>
<keyword evidence="1" id="KW-0732">Signal</keyword>
<protein>
    <recommendedName>
        <fullName evidence="4">Lysozyme inhibitor LprI N-terminal domain-containing protein</fullName>
    </recommendedName>
</protein>
<evidence type="ECO:0000313" key="2">
    <source>
        <dbReference type="EMBL" id="MFM0716898.1"/>
    </source>
</evidence>
<evidence type="ECO:0000313" key="3">
    <source>
        <dbReference type="Proteomes" id="UP001629392"/>
    </source>
</evidence>
<dbReference type="EMBL" id="JAQQCL010000006">
    <property type="protein sequence ID" value="MFM0716898.1"/>
    <property type="molecule type" value="Genomic_DNA"/>
</dbReference>
<accession>A0ABW9ECT5</accession>
<sequence>MMKNIKYHYGRRVAMVCVLLLSTALPISAMASEDATTAKVETAGERAHFAQEFCQVSPERVGAYKQRLRKTLPETSDFDRHWQVGWRRADKDNTQMSALRDRDPAEFEARIKVNCERLKWLAGNSLRTPARK</sequence>
<gene>
    <name evidence="2" type="ORF">PQQ73_11220</name>
</gene>
<organism evidence="2 3">
    <name type="scientific">Paraburkholderia strydomiana</name>
    <dbReference type="NCBI Taxonomy" id="1245417"/>
    <lineage>
        <taxon>Bacteria</taxon>
        <taxon>Pseudomonadati</taxon>
        <taxon>Pseudomonadota</taxon>
        <taxon>Betaproteobacteria</taxon>
        <taxon>Burkholderiales</taxon>
        <taxon>Burkholderiaceae</taxon>
        <taxon>Paraburkholderia</taxon>
    </lineage>
</organism>